<evidence type="ECO:0000256" key="5">
    <source>
        <dbReference type="ARBA" id="ARBA00023002"/>
    </source>
</evidence>
<evidence type="ECO:0000259" key="10">
    <source>
        <dbReference type="Pfam" id="PF12806"/>
    </source>
</evidence>
<evidence type="ECO:0000259" key="8">
    <source>
        <dbReference type="Pfam" id="PF02770"/>
    </source>
</evidence>
<dbReference type="Gene3D" id="2.40.110.10">
    <property type="entry name" value="Butyryl-CoA Dehydrogenase, subunit A, domain 2"/>
    <property type="match status" value="1"/>
</dbReference>
<dbReference type="PANTHER" id="PTHR42803">
    <property type="entry name" value="ACYL-COA DEHYDROGENASE"/>
    <property type="match status" value="1"/>
</dbReference>
<dbReference type="InterPro" id="IPR052166">
    <property type="entry name" value="Diverse_Acyl-CoA_DH"/>
</dbReference>
<dbReference type="PANTHER" id="PTHR42803:SF1">
    <property type="entry name" value="BROAD-SPECIFICITY LINEAR ACYL-COA DEHYDROGENASE FADE5"/>
    <property type="match status" value="1"/>
</dbReference>
<dbReference type="EMBL" id="JBHSGU010000002">
    <property type="protein sequence ID" value="MFC4699603.1"/>
    <property type="molecule type" value="Genomic_DNA"/>
</dbReference>
<dbReference type="Proteomes" id="UP001595897">
    <property type="component" value="Unassembled WGS sequence"/>
</dbReference>
<evidence type="ECO:0000256" key="1">
    <source>
        <dbReference type="ARBA" id="ARBA00001974"/>
    </source>
</evidence>
<evidence type="ECO:0000256" key="4">
    <source>
        <dbReference type="ARBA" id="ARBA00022827"/>
    </source>
</evidence>
<dbReference type="Pfam" id="PF12806">
    <property type="entry name" value="Acyl-CoA_dh_C"/>
    <property type="match status" value="1"/>
</dbReference>
<name>A0ABV9LVY5_9ALTE</name>
<dbReference type="InterPro" id="IPR025878">
    <property type="entry name" value="Acyl-CoA_dh-like_C_dom"/>
</dbReference>
<dbReference type="InterPro" id="IPR006091">
    <property type="entry name" value="Acyl-CoA_Oxase/DH_mid-dom"/>
</dbReference>
<evidence type="ECO:0000256" key="3">
    <source>
        <dbReference type="ARBA" id="ARBA00022630"/>
    </source>
</evidence>
<dbReference type="InterPro" id="IPR037069">
    <property type="entry name" value="AcylCoA_DH/ox_N_sf"/>
</dbReference>
<protein>
    <submittedName>
        <fullName evidence="11">Acyl-CoA dehydrogenase C-terminal domain-containing protein</fullName>
    </submittedName>
</protein>
<feature type="domain" description="Acyl-CoA oxidase/dehydrogenase middle" evidence="8">
    <location>
        <begin position="162"/>
        <end position="271"/>
    </location>
</feature>
<dbReference type="RefSeq" id="WP_382406343.1">
    <property type="nucleotide sequence ID" value="NZ_JBHSGU010000002.1"/>
</dbReference>
<evidence type="ECO:0000256" key="2">
    <source>
        <dbReference type="ARBA" id="ARBA00009347"/>
    </source>
</evidence>
<comment type="cofactor">
    <cofactor evidence="1 6">
        <name>FAD</name>
        <dbReference type="ChEBI" id="CHEBI:57692"/>
    </cofactor>
</comment>
<dbReference type="Gene3D" id="1.20.140.10">
    <property type="entry name" value="Butyryl-CoA Dehydrogenase, subunit A, domain 3"/>
    <property type="match status" value="1"/>
</dbReference>
<keyword evidence="3 6" id="KW-0285">Flavoprotein</keyword>
<proteinExistence type="inferred from homology"/>
<evidence type="ECO:0000259" key="7">
    <source>
        <dbReference type="Pfam" id="PF00441"/>
    </source>
</evidence>
<comment type="similarity">
    <text evidence="2 6">Belongs to the acyl-CoA dehydrogenase family.</text>
</comment>
<dbReference type="InterPro" id="IPR036250">
    <property type="entry name" value="AcylCo_DH-like_C"/>
</dbReference>
<gene>
    <name evidence="11" type="ORF">ACFO4O_05470</name>
</gene>
<evidence type="ECO:0000256" key="6">
    <source>
        <dbReference type="RuleBase" id="RU362125"/>
    </source>
</evidence>
<feature type="domain" description="Acyl-CoA dehydrogenase/oxidase C-terminal" evidence="7">
    <location>
        <begin position="281"/>
        <end position="451"/>
    </location>
</feature>
<dbReference type="Pfam" id="PF02771">
    <property type="entry name" value="Acyl-CoA_dh_N"/>
    <property type="match status" value="1"/>
</dbReference>
<feature type="domain" description="Acyl-CoA dehydrogenase/oxidase N-terminal" evidence="9">
    <location>
        <begin position="39"/>
        <end position="156"/>
    </location>
</feature>
<dbReference type="SUPFAM" id="SSF56645">
    <property type="entry name" value="Acyl-CoA dehydrogenase NM domain-like"/>
    <property type="match status" value="1"/>
</dbReference>
<dbReference type="Gene3D" id="1.10.540.10">
    <property type="entry name" value="Acyl-CoA dehydrogenase/oxidase, N-terminal domain"/>
    <property type="match status" value="1"/>
</dbReference>
<sequence length="600" mass="65679">MENYKATQRDTLFVTQELLGMEAHYQALGFEDATDDLIRAIYGEAAKFAENVLAPLNQVGDDEGCTFNDGVVTTPTGFKEAYKQYVDGGWPSMAHPVEFGGQGLPYSLATTMAEWFSGANHSWAMYPGLSQGCMETLKANGTPEQQEVYLTKLIEGSWTGTMCLTEPHCGSDLGMLKCKAEPTDNGAYKLTGTKIFISAGEHDMSDNIIHLVLARLPDAPQGTKGISLFLVPKFNVDGSGNILDRNTVKCGSIEHKMGIKGSATCVMNFDEAKGFLVGEPNRGLACMFTFMNIARIGTGMEGLSATEASYQGALAYAKDRLQFRSLTGKKNPDGPADPIIVHPDVRRMLLTQKSLAEGKRAMAVYCMKMVDTTLYSDDIEAKKTAEAKLALLTPIVKAFLTETAQEATSYGMQIYGGHGYIKEWGMEQLARDTRICTMYEGTTGIQAIDLLARKVIGSNGELLKVFATEIKTYCAGLRGQSQFNAWANAIDSHVDEWIQISTDIAVSAQSNPDELGAAAVDYLMYAGYITVGYFWLQMAVTAQQKLDEGSSEDDFYRAKIMTAKFYFDRMLTRTRSLVSAIHSGSENLMQMEEALFSVGK</sequence>
<dbReference type="Pfam" id="PF00441">
    <property type="entry name" value="Acyl-CoA_dh_1"/>
    <property type="match status" value="1"/>
</dbReference>
<keyword evidence="4 6" id="KW-0274">FAD</keyword>
<dbReference type="InterPro" id="IPR013786">
    <property type="entry name" value="AcylCoA_DH/ox_N"/>
</dbReference>
<feature type="domain" description="Acetyl-CoA dehydrogenase-like C-terminal" evidence="10">
    <location>
        <begin position="466"/>
        <end position="591"/>
    </location>
</feature>
<keyword evidence="12" id="KW-1185">Reference proteome</keyword>
<dbReference type="SUPFAM" id="SSF47203">
    <property type="entry name" value="Acyl-CoA dehydrogenase C-terminal domain-like"/>
    <property type="match status" value="1"/>
</dbReference>
<organism evidence="11 12">
    <name type="scientific">Glaciecola siphonariae</name>
    <dbReference type="NCBI Taxonomy" id="521012"/>
    <lineage>
        <taxon>Bacteria</taxon>
        <taxon>Pseudomonadati</taxon>
        <taxon>Pseudomonadota</taxon>
        <taxon>Gammaproteobacteria</taxon>
        <taxon>Alteromonadales</taxon>
        <taxon>Alteromonadaceae</taxon>
        <taxon>Glaciecola</taxon>
    </lineage>
</organism>
<dbReference type="Pfam" id="PF02770">
    <property type="entry name" value="Acyl-CoA_dh_M"/>
    <property type="match status" value="1"/>
</dbReference>
<evidence type="ECO:0000313" key="11">
    <source>
        <dbReference type="EMBL" id="MFC4699603.1"/>
    </source>
</evidence>
<accession>A0ABV9LVY5</accession>
<reference evidence="12" key="1">
    <citation type="journal article" date="2019" name="Int. J. Syst. Evol. Microbiol.">
        <title>The Global Catalogue of Microorganisms (GCM) 10K type strain sequencing project: providing services to taxonomists for standard genome sequencing and annotation.</title>
        <authorList>
            <consortium name="The Broad Institute Genomics Platform"/>
            <consortium name="The Broad Institute Genome Sequencing Center for Infectious Disease"/>
            <person name="Wu L."/>
            <person name="Ma J."/>
        </authorList>
    </citation>
    <scope>NUCLEOTIDE SEQUENCE [LARGE SCALE GENOMIC DNA]</scope>
    <source>
        <strain evidence="12">KACC 12507</strain>
    </source>
</reference>
<keyword evidence="5 6" id="KW-0560">Oxidoreductase</keyword>
<evidence type="ECO:0000259" key="9">
    <source>
        <dbReference type="Pfam" id="PF02771"/>
    </source>
</evidence>
<dbReference type="InterPro" id="IPR046373">
    <property type="entry name" value="Acyl-CoA_Oxase/DH_mid-dom_sf"/>
</dbReference>
<comment type="caution">
    <text evidence="11">The sequence shown here is derived from an EMBL/GenBank/DDBJ whole genome shotgun (WGS) entry which is preliminary data.</text>
</comment>
<dbReference type="InterPro" id="IPR009075">
    <property type="entry name" value="AcylCo_DH/oxidase_C"/>
</dbReference>
<dbReference type="InterPro" id="IPR009100">
    <property type="entry name" value="AcylCoA_DH/oxidase_NM_dom_sf"/>
</dbReference>
<evidence type="ECO:0000313" key="12">
    <source>
        <dbReference type="Proteomes" id="UP001595897"/>
    </source>
</evidence>